<proteinExistence type="predicted"/>
<dbReference type="EMBL" id="LR797156">
    <property type="protein sequence ID" value="CAB4190336.1"/>
    <property type="molecule type" value="Genomic_DNA"/>
</dbReference>
<protein>
    <submittedName>
        <fullName evidence="1">Uncharacterized protein</fullName>
    </submittedName>
</protein>
<evidence type="ECO:0000313" key="1">
    <source>
        <dbReference type="EMBL" id="CAB4190336.1"/>
    </source>
</evidence>
<organism evidence="1">
    <name type="scientific">uncultured Caudovirales phage</name>
    <dbReference type="NCBI Taxonomy" id="2100421"/>
    <lineage>
        <taxon>Viruses</taxon>
        <taxon>Duplodnaviria</taxon>
        <taxon>Heunggongvirae</taxon>
        <taxon>Uroviricota</taxon>
        <taxon>Caudoviricetes</taxon>
        <taxon>Peduoviridae</taxon>
        <taxon>Maltschvirus</taxon>
        <taxon>Maltschvirus maltsch</taxon>
    </lineage>
</organism>
<reference evidence="1" key="1">
    <citation type="submission" date="2020-05" db="EMBL/GenBank/DDBJ databases">
        <authorList>
            <person name="Chiriac C."/>
            <person name="Salcher M."/>
            <person name="Ghai R."/>
            <person name="Kavagutti S V."/>
        </authorList>
    </citation>
    <scope>NUCLEOTIDE SEQUENCE</scope>
</reference>
<accession>A0A6J5R6W5</accession>
<sequence>MSVLTADVNFMALVNFKHSPLPGPPQDYDAQYIRQLIRVIELFFNQLDSQTPNQAQSYTASAFIGGTITLGNYTNAEKLALTPATGMMVFDTTLNKISVYYSAGWRVINTVPSTTLTTTGVSATGSVGTVTVSTP</sequence>
<gene>
    <name evidence="1" type="ORF">UFOVP1193_53</name>
</gene>
<name>A0A6J5R6W5_9CAUD</name>